<evidence type="ECO:0000259" key="9">
    <source>
        <dbReference type="Pfam" id="PF00696"/>
    </source>
</evidence>
<dbReference type="InterPro" id="IPR036393">
    <property type="entry name" value="AceGlu_kinase-like_sf"/>
</dbReference>
<dbReference type="PANTHER" id="PTHR21499:SF3">
    <property type="entry name" value="ASPARTOKINASE"/>
    <property type="match status" value="1"/>
</dbReference>
<evidence type="ECO:0000256" key="8">
    <source>
        <dbReference type="SAM" id="MobiDB-lite"/>
    </source>
</evidence>
<dbReference type="EC" id="2.7.2.4" evidence="2"/>
<accession>A0ABS3F622</accession>
<keyword evidence="5 10" id="KW-0418">Kinase</keyword>
<dbReference type="Gene3D" id="3.40.1160.10">
    <property type="entry name" value="Acetylglutamate kinase-like"/>
    <property type="match status" value="1"/>
</dbReference>
<proteinExistence type="inferred from homology"/>
<evidence type="ECO:0000313" key="11">
    <source>
        <dbReference type="Proteomes" id="UP000664761"/>
    </source>
</evidence>
<comment type="catalytic activity">
    <reaction evidence="7">
        <text>L-aspartate + ATP = 4-phospho-L-aspartate + ADP</text>
        <dbReference type="Rhea" id="RHEA:23776"/>
        <dbReference type="ChEBI" id="CHEBI:29991"/>
        <dbReference type="ChEBI" id="CHEBI:30616"/>
        <dbReference type="ChEBI" id="CHEBI:57535"/>
        <dbReference type="ChEBI" id="CHEBI:456216"/>
        <dbReference type="EC" id="2.7.2.4"/>
    </reaction>
</comment>
<dbReference type="PANTHER" id="PTHR21499">
    <property type="entry name" value="ASPARTATE KINASE"/>
    <property type="match status" value="1"/>
</dbReference>
<dbReference type="NCBIfam" id="NF006614">
    <property type="entry name" value="PRK09181.1"/>
    <property type="match status" value="1"/>
</dbReference>
<evidence type="ECO:0000256" key="1">
    <source>
        <dbReference type="ARBA" id="ARBA00010122"/>
    </source>
</evidence>
<evidence type="ECO:0000256" key="2">
    <source>
        <dbReference type="ARBA" id="ARBA00013059"/>
    </source>
</evidence>
<comment type="caution">
    <text evidence="10">The sequence shown here is derived from an EMBL/GenBank/DDBJ whole genome shotgun (WGS) entry which is preliminary data.</text>
</comment>
<organism evidence="10 11">
    <name type="scientific">Sneathiella sedimenti</name>
    <dbReference type="NCBI Taxonomy" id="2816034"/>
    <lineage>
        <taxon>Bacteria</taxon>
        <taxon>Pseudomonadati</taxon>
        <taxon>Pseudomonadota</taxon>
        <taxon>Alphaproteobacteria</taxon>
        <taxon>Sneathiellales</taxon>
        <taxon>Sneathiellaceae</taxon>
        <taxon>Sneathiella</taxon>
    </lineage>
</organism>
<evidence type="ECO:0000313" key="10">
    <source>
        <dbReference type="EMBL" id="MBO0333982.1"/>
    </source>
</evidence>
<keyword evidence="6" id="KW-0067">ATP-binding</keyword>
<feature type="region of interest" description="Disordered" evidence="8">
    <location>
        <begin position="1"/>
        <end position="25"/>
    </location>
</feature>
<comment type="similarity">
    <text evidence="1">Belongs to the aspartokinase family.</text>
</comment>
<sequence length="498" mass="54966">MTSKTMPPAHNGEATKDRRSHSVHKIGGTSMSNIEAVFDNILIGGRKNEELYNRIFVVSAYGGITDLLLENKKTGEPGVFALYAGSENDWAWGDALSRVQSRMLEINTDAFDDEADRKLADRFVQERVEGVRSCLIDLQRICGYGHFKLKEHLMTVREMISGIGEAHSAHNTMLLLRRRGVNAEFVDLSGWRESESMSLEDRIRDAFVDIDVQTVMPIVTGYTQAADGLMGIYGRGYSEVTFSAIACVTSANEAVIHKEFHLSSADPRIVGADKVQPIGRTNYDVADQLSNMGMEAIHPRAAKGLRQQGIPLRIVNTFEPNHPGTVIDESWTPEEARIEIVTGLENAFEIEVFDQDMVGIPGSGEVALTAFRRFKVPLVSWSMNANTMSFYVSAPMKQVRRVIENIQKHQPGADIQTRKIDIVSAIGANLRAKNILGEAISAIEKSNLDLLATHVSGRGVDIQFAFPDGSYTEAVEILHQALIENTGYELIDAKKTAA</sequence>
<dbReference type="EMBL" id="JAFLNC010000003">
    <property type="protein sequence ID" value="MBO0333982.1"/>
    <property type="molecule type" value="Genomic_DNA"/>
</dbReference>
<keyword evidence="11" id="KW-1185">Reference proteome</keyword>
<dbReference type="InterPro" id="IPR001048">
    <property type="entry name" value="Asp/Glu/Uridylate_kinase"/>
</dbReference>
<dbReference type="SUPFAM" id="SSF53633">
    <property type="entry name" value="Carbamate kinase-like"/>
    <property type="match status" value="1"/>
</dbReference>
<evidence type="ECO:0000256" key="6">
    <source>
        <dbReference type="ARBA" id="ARBA00022840"/>
    </source>
</evidence>
<name>A0ABS3F622_9PROT</name>
<dbReference type="GO" id="GO:0004072">
    <property type="term" value="F:aspartate kinase activity"/>
    <property type="evidence" value="ECO:0007669"/>
    <property type="project" value="UniProtKB-EC"/>
</dbReference>
<evidence type="ECO:0000256" key="4">
    <source>
        <dbReference type="ARBA" id="ARBA00022741"/>
    </source>
</evidence>
<evidence type="ECO:0000256" key="5">
    <source>
        <dbReference type="ARBA" id="ARBA00022777"/>
    </source>
</evidence>
<gene>
    <name evidence="10" type="ORF">J0X12_10165</name>
</gene>
<feature type="domain" description="Aspartate/glutamate/uridylate kinase" evidence="9">
    <location>
        <begin position="23"/>
        <end position="316"/>
    </location>
</feature>
<keyword evidence="3 10" id="KW-0808">Transferase</keyword>
<dbReference type="RefSeq" id="WP_207045191.1">
    <property type="nucleotide sequence ID" value="NZ_JAFLNC010000003.1"/>
</dbReference>
<dbReference type="Pfam" id="PF00696">
    <property type="entry name" value="AA_kinase"/>
    <property type="match status" value="1"/>
</dbReference>
<evidence type="ECO:0000256" key="3">
    <source>
        <dbReference type="ARBA" id="ARBA00022679"/>
    </source>
</evidence>
<dbReference type="Proteomes" id="UP000664761">
    <property type="component" value="Unassembled WGS sequence"/>
</dbReference>
<dbReference type="Gene3D" id="3.30.2130.10">
    <property type="entry name" value="VC0802-like"/>
    <property type="match status" value="1"/>
</dbReference>
<evidence type="ECO:0000256" key="7">
    <source>
        <dbReference type="ARBA" id="ARBA00047872"/>
    </source>
</evidence>
<reference evidence="10 11" key="1">
    <citation type="submission" date="2021-03" db="EMBL/GenBank/DDBJ databases">
        <title>Sneathiella sp. CAU 1612 isolated from Kang Won-do.</title>
        <authorList>
            <person name="Kim W."/>
        </authorList>
    </citation>
    <scope>NUCLEOTIDE SEQUENCE [LARGE SCALE GENOMIC DNA]</scope>
    <source>
        <strain evidence="10 11">CAU 1612</strain>
    </source>
</reference>
<keyword evidence="4" id="KW-0547">Nucleotide-binding</keyword>
<protein>
    <recommendedName>
        <fullName evidence="2">aspartate kinase</fullName>
        <ecNumber evidence="2">2.7.2.4</ecNumber>
    </recommendedName>
</protein>